<dbReference type="PANTHER" id="PTHR46026">
    <property type="entry name" value="RHO-TYPE GUANINE NUCLEOTIDE EXCHANGE FACTOR, ISOFORM F"/>
    <property type="match status" value="1"/>
</dbReference>
<feature type="compositionally biased region" description="Polar residues" evidence="3">
    <location>
        <begin position="1113"/>
        <end position="1123"/>
    </location>
</feature>
<gene>
    <name evidence="6" type="primary">ARHGEF7</name>
    <name evidence="6" type="ORF">E2C01_006125</name>
</gene>
<dbReference type="EMBL" id="VSRR010000277">
    <property type="protein sequence ID" value="MPC13392.1"/>
    <property type="molecule type" value="Genomic_DNA"/>
</dbReference>
<dbReference type="Gene3D" id="1.20.900.10">
    <property type="entry name" value="Dbl homology (DH) domain"/>
    <property type="match status" value="1"/>
</dbReference>
<dbReference type="GO" id="GO:0016192">
    <property type="term" value="P:vesicle-mediated transport"/>
    <property type="evidence" value="ECO:0007669"/>
    <property type="project" value="UniProtKB-ARBA"/>
</dbReference>
<evidence type="ECO:0000313" key="7">
    <source>
        <dbReference type="Proteomes" id="UP000324222"/>
    </source>
</evidence>
<feature type="domain" description="SH3" evidence="4">
    <location>
        <begin position="6"/>
        <end position="65"/>
    </location>
</feature>
<feature type="region of interest" description="Disordered" evidence="3">
    <location>
        <begin position="501"/>
        <end position="532"/>
    </location>
</feature>
<dbReference type="InterPro" id="IPR000219">
    <property type="entry name" value="DH_dom"/>
</dbReference>
<proteinExistence type="predicted"/>
<feature type="compositionally biased region" description="Polar residues" evidence="3">
    <location>
        <begin position="714"/>
        <end position="734"/>
    </location>
</feature>
<dbReference type="CDD" id="cd11877">
    <property type="entry name" value="SH3_PIX"/>
    <property type="match status" value="1"/>
</dbReference>
<dbReference type="InterPro" id="IPR036028">
    <property type="entry name" value="SH3-like_dom_sf"/>
</dbReference>
<evidence type="ECO:0000313" key="6">
    <source>
        <dbReference type="EMBL" id="MPC13392.1"/>
    </source>
</evidence>
<dbReference type="SUPFAM" id="SSF50729">
    <property type="entry name" value="PH domain-like"/>
    <property type="match status" value="1"/>
</dbReference>
<dbReference type="FunFam" id="2.30.30.40:FF:000072">
    <property type="entry name" value="Unconventional Myosin IB"/>
    <property type="match status" value="1"/>
</dbReference>
<dbReference type="OrthoDB" id="660555at2759"/>
<organism evidence="6 7">
    <name type="scientific">Portunus trituberculatus</name>
    <name type="common">Swimming crab</name>
    <name type="synonym">Neptunus trituberculatus</name>
    <dbReference type="NCBI Taxonomy" id="210409"/>
    <lineage>
        <taxon>Eukaryota</taxon>
        <taxon>Metazoa</taxon>
        <taxon>Ecdysozoa</taxon>
        <taxon>Arthropoda</taxon>
        <taxon>Crustacea</taxon>
        <taxon>Multicrustacea</taxon>
        <taxon>Malacostraca</taxon>
        <taxon>Eumalacostraca</taxon>
        <taxon>Eucarida</taxon>
        <taxon>Decapoda</taxon>
        <taxon>Pleocyemata</taxon>
        <taxon>Brachyura</taxon>
        <taxon>Eubrachyura</taxon>
        <taxon>Portunoidea</taxon>
        <taxon>Portunidae</taxon>
        <taxon>Portuninae</taxon>
        <taxon>Portunus</taxon>
    </lineage>
</organism>
<dbReference type="Pfam" id="PF00621">
    <property type="entry name" value="RhoGEF"/>
    <property type="match status" value="1"/>
</dbReference>
<feature type="region of interest" description="Disordered" evidence="3">
    <location>
        <begin position="1058"/>
        <end position="1182"/>
    </location>
</feature>
<protein>
    <submittedName>
        <fullName evidence="6">Rho guanine nucleotide exchange factor 7</fullName>
    </submittedName>
</protein>
<dbReference type="CDD" id="cd00160">
    <property type="entry name" value="RhoGEF"/>
    <property type="match status" value="1"/>
</dbReference>
<sequence length="1330" mass="146597">MAENSGSVLVVEALYSFRGKNNDELCFAKGDLITVTQREEGGWWEGTLGDKTGWFPSNYVREYKPQEGAPLSPQLVEEELLSPQHSQQQQVYRSLVFKDILESERAHLGDLQSLIASYLGGLRKSDVLTEAEYKQMVGNLEEVAVAHSNLVTALEEQSERPSREQRIGGAFLTLAPHIQNVHQTYCSNHPRAVCILEKHKDELGSFMESQGAPRPGIMFLTTALSKPFRRLDKYTGMLQEYQRHLEEGHPDRVCGAIRRQKELELEVVTGRVHGWEGGDSLGTLGEVLRMGSVALLPDHRDRYFVLFPAMLVMLSVSPRMSAFIFEGSYPLSGIRPVLERIVAVCQSRQDQQQWVEAFTQQCRLARASSFTPHISLLTSPPVLPAHVSVWPKAPPQPASSSCMSCGLPYYCYGGGAAGGGGGAGVQKPSCSCSVSCHPVLPSSPTHPYLSLPYVVLTKHIASLYRKKIITKKLLRHLAGDWEDVEAASKVCLRKHRTECSIHTGGESSSESDDDTPQYHQQSKNTEPCSDSECSSDSSTGYWVGGGPTCVEQSQGFNVFSPLPSRKLYLPPAPNQASSNLQKWRFQASPMPGSLSTSEESGASSEGSNPYGYIRYFNSDNPPLQDEEGPCRRFTYTQPSQEPPVITQGEKSSSCNDFYDMSEDPWATPGLTAWGHHRQEHLQQVSEDSRNYVPKESCKKVAELQVPKIIVRGHPSSNLPSLTLSQSNPTLTPQQSEEDQSFIRIPPRAKTVHSSTLTIPAVPMLLAGLAHPQRASDCVSSESSANVCNKTIYEPSSSSCECIVPEKMPWVDEKSEKRMFPFKTKPDIAYYVSSCSGDETGEDGADYYESHRRPEPLVMALSRSEPNLCLPSTQELEAQNKSPKYSSHYVQLVLPLEGPATKVCNCEAHSHRSSDSGLADVIHHLECCPLRTDTPGLGRGSGTSHSSHSSQLSSAKFLQGPSWYPARAFTPDSLLPTPVTSPNTSAPVSYAEDSLTSLLDSVSLQQSKAEQETGAEEGVYRSGLYAHWWMKASVCPRLLVLDRSRKDYLRFRAEKKPDVPPKPRFLKPSYHIRRGGNKDGMMKPVARCAATQTSSSPPSEDHQCAHPRVEKTSLHLSPQTSLTMSRDRSFESQVSQVSQVTVVPRLRRERESQTGSGARPSVHTLQVLGKNSQESSGTDLSSLHSFSECCEGAGQQPHLRDSCEGLDVDFQRRASSHSLHTTATSSSASSTPYKSTLYWHLPSTHGGSAQQEYGSLSSQSSTGATLTRNLMSPPMEGLQNYGRPTIPPKPIHLQSWPIQRSRSLPRLPVPTTISVHTQSKVQRKPFARHLI</sequence>
<dbReference type="PRINTS" id="PR00452">
    <property type="entry name" value="SH3DOMAIN"/>
</dbReference>
<dbReference type="SMART" id="SM00326">
    <property type="entry name" value="SH3"/>
    <property type="match status" value="1"/>
</dbReference>
<feature type="compositionally biased region" description="Low complexity" evidence="3">
    <location>
        <begin position="592"/>
        <end position="607"/>
    </location>
</feature>
<evidence type="ECO:0000256" key="3">
    <source>
        <dbReference type="SAM" id="MobiDB-lite"/>
    </source>
</evidence>
<feature type="compositionally biased region" description="Low complexity" evidence="3">
    <location>
        <begin position="1131"/>
        <end position="1142"/>
    </location>
</feature>
<feature type="region of interest" description="Disordered" evidence="3">
    <location>
        <begin position="714"/>
        <end position="739"/>
    </location>
</feature>
<dbReference type="Pfam" id="PF14604">
    <property type="entry name" value="SH3_9"/>
    <property type="match status" value="1"/>
</dbReference>
<accession>A0A5B7CUF7</accession>
<dbReference type="PANTHER" id="PTHR46026:SF1">
    <property type="entry name" value="RHO-TYPE GUANINE NUCLEOTIDE EXCHANGE FACTOR, ISOFORM F"/>
    <property type="match status" value="1"/>
</dbReference>
<dbReference type="InterPro" id="IPR035899">
    <property type="entry name" value="DBL_dom_sf"/>
</dbReference>
<name>A0A5B7CUF7_PORTR</name>
<comment type="caution">
    <text evidence="6">The sequence shown here is derived from an EMBL/GenBank/DDBJ whole genome shotgun (WGS) entry which is preliminary data.</text>
</comment>
<dbReference type="SUPFAM" id="SSF48065">
    <property type="entry name" value="DBL homology domain (DH-domain)"/>
    <property type="match status" value="1"/>
</dbReference>
<keyword evidence="7" id="KW-1185">Reference proteome</keyword>
<feature type="compositionally biased region" description="Polar residues" evidence="3">
    <location>
        <begin position="517"/>
        <end position="527"/>
    </location>
</feature>
<dbReference type="InterPro" id="IPR001452">
    <property type="entry name" value="SH3_domain"/>
</dbReference>
<feature type="region of interest" description="Disordered" evidence="3">
    <location>
        <begin position="587"/>
        <end position="610"/>
    </location>
</feature>
<evidence type="ECO:0000256" key="2">
    <source>
        <dbReference type="PROSITE-ProRule" id="PRU00192"/>
    </source>
</evidence>
<dbReference type="PROSITE" id="PS50010">
    <property type="entry name" value="DH_2"/>
    <property type="match status" value="1"/>
</dbReference>
<reference evidence="6 7" key="1">
    <citation type="submission" date="2019-05" db="EMBL/GenBank/DDBJ databases">
        <title>Another draft genome of Portunus trituberculatus and its Hox gene families provides insights of decapod evolution.</title>
        <authorList>
            <person name="Jeong J.-H."/>
            <person name="Song I."/>
            <person name="Kim S."/>
            <person name="Choi T."/>
            <person name="Kim D."/>
            <person name="Ryu S."/>
            <person name="Kim W."/>
        </authorList>
    </citation>
    <scope>NUCLEOTIDE SEQUENCE [LARGE SCALE GENOMIC DNA]</scope>
    <source>
        <tissue evidence="6">Muscle</tissue>
    </source>
</reference>
<feature type="compositionally biased region" description="Basic and acidic residues" evidence="3">
    <location>
        <begin position="1098"/>
        <end position="1112"/>
    </location>
</feature>
<dbReference type="Gene3D" id="2.30.29.30">
    <property type="entry name" value="Pleckstrin-homology domain (PH domain)/Phosphotyrosine-binding domain (PTB)"/>
    <property type="match status" value="1"/>
</dbReference>
<dbReference type="SUPFAM" id="SSF50044">
    <property type="entry name" value="SH3-domain"/>
    <property type="match status" value="1"/>
</dbReference>
<keyword evidence="1 2" id="KW-0728">SH3 domain</keyword>
<feature type="domain" description="DH" evidence="5">
    <location>
        <begin position="92"/>
        <end position="252"/>
    </location>
</feature>
<dbReference type="GO" id="GO:0005085">
    <property type="term" value="F:guanyl-nucleotide exchange factor activity"/>
    <property type="evidence" value="ECO:0007669"/>
    <property type="project" value="InterPro"/>
</dbReference>
<dbReference type="Gene3D" id="2.30.30.40">
    <property type="entry name" value="SH3 Domains"/>
    <property type="match status" value="1"/>
</dbReference>
<feature type="region of interest" description="Disordered" evidence="3">
    <location>
        <begin position="1247"/>
        <end position="1269"/>
    </location>
</feature>
<evidence type="ECO:0000259" key="4">
    <source>
        <dbReference type="PROSITE" id="PS50002"/>
    </source>
</evidence>
<feature type="compositionally biased region" description="Polar residues" evidence="3">
    <location>
        <begin position="1168"/>
        <end position="1182"/>
    </location>
</feature>
<dbReference type="Proteomes" id="UP000324222">
    <property type="component" value="Unassembled WGS sequence"/>
</dbReference>
<evidence type="ECO:0000259" key="5">
    <source>
        <dbReference type="PROSITE" id="PS50010"/>
    </source>
</evidence>
<dbReference type="PROSITE" id="PS50002">
    <property type="entry name" value="SH3"/>
    <property type="match status" value="1"/>
</dbReference>
<dbReference type="GO" id="GO:0005737">
    <property type="term" value="C:cytoplasm"/>
    <property type="evidence" value="ECO:0007669"/>
    <property type="project" value="TreeGrafter"/>
</dbReference>
<dbReference type="InterPro" id="IPR011993">
    <property type="entry name" value="PH-like_dom_sf"/>
</dbReference>
<dbReference type="SMART" id="SM00325">
    <property type="entry name" value="RhoGEF"/>
    <property type="match status" value="1"/>
</dbReference>
<evidence type="ECO:0000256" key="1">
    <source>
        <dbReference type="ARBA" id="ARBA00022443"/>
    </source>
</evidence>